<gene>
    <name evidence="2" type="ORF">EXIGLDRAFT_698683</name>
</gene>
<reference evidence="2 3" key="1">
    <citation type="journal article" date="2016" name="Mol. Biol. Evol.">
        <title>Comparative Genomics of Early-Diverging Mushroom-Forming Fungi Provides Insights into the Origins of Lignocellulose Decay Capabilities.</title>
        <authorList>
            <person name="Nagy L.G."/>
            <person name="Riley R."/>
            <person name="Tritt A."/>
            <person name="Adam C."/>
            <person name="Daum C."/>
            <person name="Floudas D."/>
            <person name="Sun H."/>
            <person name="Yadav J.S."/>
            <person name="Pangilinan J."/>
            <person name="Larsson K.H."/>
            <person name="Matsuura K."/>
            <person name="Barry K."/>
            <person name="Labutti K."/>
            <person name="Kuo R."/>
            <person name="Ohm R.A."/>
            <person name="Bhattacharya S.S."/>
            <person name="Shirouzu T."/>
            <person name="Yoshinaga Y."/>
            <person name="Martin F.M."/>
            <person name="Grigoriev I.V."/>
            <person name="Hibbett D.S."/>
        </authorList>
    </citation>
    <scope>NUCLEOTIDE SEQUENCE [LARGE SCALE GENOMIC DNA]</scope>
    <source>
        <strain evidence="2 3">HHB12029</strain>
    </source>
</reference>
<dbReference type="Proteomes" id="UP000077266">
    <property type="component" value="Unassembled WGS sequence"/>
</dbReference>
<dbReference type="AlphaFoldDB" id="A0A165E6H3"/>
<feature type="region of interest" description="Disordered" evidence="1">
    <location>
        <begin position="95"/>
        <end position="115"/>
    </location>
</feature>
<name>A0A165E6H3_EXIGL</name>
<dbReference type="InParanoid" id="A0A165E6H3"/>
<protein>
    <submittedName>
        <fullName evidence="2">Uncharacterized protein</fullName>
    </submittedName>
</protein>
<evidence type="ECO:0000313" key="3">
    <source>
        <dbReference type="Proteomes" id="UP000077266"/>
    </source>
</evidence>
<keyword evidence="3" id="KW-1185">Reference proteome</keyword>
<evidence type="ECO:0000256" key="1">
    <source>
        <dbReference type="SAM" id="MobiDB-lite"/>
    </source>
</evidence>
<dbReference type="EMBL" id="KV426164">
    <property type="protein sequence ID" value="KZV86178.1"/>
    <property type="molecule type" value="Genomic_DNA"/>
</dbReference>
<sequence length="660" mass="71599">MLRAAARSTRTTAKSHPHIRAIHVDSTPSTSRVTLEKLQEFESTNLRTDTLRSKRSYFKSPRARFARSTTRNARRVGVGAEAVLASSSYIDDKAASPVATPAPKAPAPEPVDSTRSPWFADLPPIDILPRPTRPNLRPEPPGLRAALHNGGKVPRRALEVYDLSDRTLVLLVRRLGLPSVKNASAPVVAHALTFGPGQLREDERLWLESYVTQLLSVPDAAHRAFVFHVTARIGAPGSIRLLRTLIENKVVDPALVPVQPPTETDIDTDAFVRATLARAARSMDMPVLAADLGGGLAPAHTRGTVLAMARSAAHPSADPEDVQRWMGDAARWGEYGLVARVWARSPRVAPTAGAALGLLRHLLKEGKKGAARLLASDVLEDPGYELEEGFRSRFVGLCAEQGFAKSARRGWERYFEPLLAPPPPPSTKKTKKANLKTPAPKMNEKDGALVPWMSLRLVSLFLSLSSSPLHTELVPDAHEFALRVAAALPTNPTTDAQRTQMARTYFLLAHHAPSPPSDATASSWRQRALALLAAPLAAHHVPDPRTANLLVHELAQHSLPDARQALKAMRRRDVGPDGVALGSVAIVAGQTAAGGVKRVLEHPRSVGMLTDVGRRGVLRVVAGDQGDEDEDVRSVVRELKDPALRRWFRNRGRGARTEAS</sequence>
<dbReference type="OrthoDB" id="185373at2759"/>
<evidence type="ECO:0000313" key="2">
    <source>
        <dbReference type="EMBL" id="KZV86178.1"/>
    </source>
</evidence>
<organism evidence="2 3">
    <name type="scientific">Exidia glandulosa HHB12029</name>
    <dbReference type="NCBI Taxonomy" id="1314781"/>
    <lineage>
        <taxon>Eukaryota</taxon>
        <taxon>Fungi</taxon>
        <taxon>Dikarya</taxon>
        <taxon>Basidiomycota</taxon>
        <taxon>Agaricomycotina</taxon>
        <taxon>Agaricomycetes</taxon>
        <taxon>Auriculariales</taxon>
        <taxon>Exidiaceae</taxon>
        <taxon>Exidia</taxon>
    </lineage>
</organism>
<feature type="region of interest" description="Disordered" evidence="1">
    <location>
        <begin position="418"/>
        <end position="442"/>
    </location>
</feature>
<accession>A0A165E6H3</accession>
<proteinExistence type="predicted"/>